<feature type="transmembrane region" description="Helical" evidence="1">
    <location>
        <begin position="156"/>
        <end position="178"/>
    </location>
</feature>
<keyword evidence="3" id="KW-1185">Reference proteome</keyword>
<accession>A0A317D0I1</accession>
<feature type="transmembrane region" description="Helical" evidence="1">
    <location>
        <begin position="126"/>
        <end position="144"/>
    </location>
</feature>
<proteinExistence type="predicted"/>
<keyword evidence="1" id="KW-0472">Membrane</keyword>
<dbReference type="Gene3D" id="3.40.50.1820">
    <property type="entry name" value="alpha/beta hydrolase"/>
    <property type="match status" value="1"/>
</dbReference>
<reference evidence="2 3" key="1">
    <citation type="submission" date="2018-05" db="EMBL/GenBank/DDBJ databases">
        <title>Micromonospora atacamensis sp. nov., a novel actinobacteria isolated from high altitude Atacama Desert soil.</title>
        <authorList>
            <person name="Carro L."/>
            <person name="Golinska P."/>
            <person name="Klenk H.-P."/>
            <person name="Goodfellow M."/>
        </authorList>
    </citation>
    <scope>NUCLEOTIDE SEQUENCE [LARGE SCALE GENOMIC DNA]</scope>
    <source>
        <strain evidence="2 3">5R2A7</strain>
    </source>
</reference>
<dbReference type="SUPFAM" id="SSF53474">
    <property type="entry name" value="alpha/beta-Hydrolases"/>
    <property type="match status" value="1"/>
</dbReference>
<gene>
    <name evidence="2" type="ORF">DKT68_19880</name>
</gene>
<dbReference type="Proteomes" id="UP000245410">
    <property type="component" value="Unassembled WGS sequence"/>
</dbReference>
<feature type="transmembrane region" description="Helical" evidence="1">
    <location>
        <begin position="271"/>
        <end position="297"/>
    </location>
</feature>
<name>A0A317D0I1_9ACTN</name>
<sequence length="359" mass="37453">MTGDRASVITLVHGTFARDAPWTRPDSALSTSLQRAGCHVTRFAWSGRNSHRARSDAAEGLTEHLQRQLTEHPLARHWVIAHSHGGNVALHAADQLRTERGRAARVTTVALATPFLHARPRSITGWPLFIIVLFSVLLLGSASATAVTGPHSSADAVLVIGGGVFAAILALCAVGAVLHRRSLGPGWRSRLIGAIHAPAARPGETVVIRAAGDEASGLLAAGQFVGWLSAAATRLLTNLWFWTILIGLPQLAFVVAGFVGHGGQLAFDLLVYGFAAPGLVVVAVAAAMAGSAVVFGIDGPFAGLVASCSAEAAPPGTATLLQLEPRATPTRKGFAHSSLYNDDQVIRYILSAVRTSSHS</sequence>
<keyword evidence="1" id="KW-1133">Transmembrane helix</keyword>
<dbReference type="InterPro" id="IPR029058">
    <property type="entry name" value="AB_hydrolase_fold"/>
</dbReference>
<dbReference type="EMBL" id="QGKR01000226">
    <property type="protein sequence ID" value="PWR07316.1"/>
    <property type="molecule type" value="Genomic_DNA"/>
</dbReference>
<protein>
    <recommendedName>
        <fullName evidence="4">Alpha/beta hydrolase</fullName>
    </recommendedName>
</protein>
<feature type="transmembrane region" description="Helical" evidence="1">
    <location>
        <begin position="239"/>
        <end position="259"/>
    </location>
</feature>
<comment type="caution">
    <text evidence="2">The sequence shown here is derived from an EMBL/GenBank/DDBJ whole genome shotgun (WGS) entry which is preliminary data.</text>
</comment>
<evidence type="ECO:0000313" key="2">
    <source>
        <dbReference type="EMBL" id="PWR07316.1"/>
    </source>
</evidence>
<evidence type="ECO:0000256" key="1">
    <source>
        <dbReference type="SAM" id="Phobius"/>
    </source>
</evidence>
<evidence type="ECO:0000313" key="3">
    <source>
        <dbReference type="Proteomes" id="UP000245410"/>
    </source>
</evidence>
<organism evidence="2 3">
    <name type="scientific">Micromonospora acroterricola</name>
    <dbReference type="NCBI Taxonomy" id="2202421"/>
    <lineage>
        <taxon>Bacteria</taxon>
        <taxon>Bacillati</taxon>
        <taxon>Actinomycetota</taxon>
        <taxon>Actinomycetes</taxon>
        <taxon>Micromonosporales</taxon>
        <taxon>Micromonosporaceae</taxon>
        <taxon>Micromonospora</taxon>
    </lineage>
</organism>
<evidence type="ECO:0008006" key="4">
    <source>
        <dbReference type="Google" id="ProtNLM"/>
    </source>
</evidence>
<keyword evidence="1" id="KW-0812">Transmembrane</keyword>
<dbReference type="AlphaFoldDB" id="A0A317D0I1"/>